<evidence type="ECO:0000313" key="1">
    <source>
        <dbReference type="EMBL" id="CAD7407575.1"/>
    </source>
</evidence>
<dbReference type="EMBL" id="OD003341">
    <property type="protein sequence ID" value="CAD7407575.1"/>
    <property type="molecule type" value="Genomic_DNA"/>
</dbReference>
<gene>
    <name evidence="1" type="ORF">TPSB3V08_LOCUS5960</name>
</gene>
<name>A0A7R9D3U0_TIMPO</name>
<dbReference type="AlphaFoldDB" id="A0A7R9D3U0"/>
<sequence length="417" mass="46148">MHATQHSARHRNWLFGLHYRIARTITLSRGPLLISPWRSPPNDHHERVHHLDYLSFSVIKAALLIPLAELSVAVNVTTSVVPVTTLWGTDTSRATLTWLYVENANFLCLATEERGDRDGLVVGDSECHLEGLTREPGESRVEAYFQAQGAGLTAAEGCSNPLLLPVTFGDGNNEKSEKCEEEITSSDECEGSSNLKIHDLVKANEIWSWYHVVIIPLTTCVLSDDLQVEGLQGQGVCRHLQYGGSALPQVAQLAHFLAVTVHDVDRRDDGGKKCWEVQITRLSRDVAQSRLCCGDIHEAGGTYDVDVFSGPRLSPYRSRAVVVQLCVNCFSVFIISIKSDSCKSNDLYDYGAGGTHRDIVASLRFPSFTGESECPCSRRVAASIEPHREQGGRLFERRATRLPVSHIFIGEQIDRPT</sequence>
<proteinExistence type="predicted"/>
<accession>A0A7R9D3U0</accession>
<protein>
    <submittedName>
        <fullName evidence="1">Uncharacterized protein</fullName>
    </submittedName>
</protein>
<organism evidence="1">
    <name type="scientific">Timema poppense</name>
    <name type="common">Walking stick</name>
    <dbReference type="NCBI Taxonomy" id="170557"/>
    <lineage>
        <taxon>Eukaryota</taxon>
        <taxon>Metazoa</taxon>
        <taxon>Ecdysozoa</taxon>
        <taxon>Arthropoda</taxon>
        <taxon>Hexapoda</taxon>
        <taxon>Insecta</taxon>
        <taxon>Pterygota</taxon>
        <taxon>Neoptera</taxon>
        <taxon>Polyneoptera</taxon>
        <taxon>Phasmatodea</taxon>
        <taxon>Timematodea</taxon>
        <taxon>Timematoidea</taxon>
        <taxon>Timematidae</taxon>
        <taxon>Timema</taxon>
    </lineage>
</organism>
<reference evidence="1" key="1">
    <citation type="submission" date="2020-11" db="EMBL/GenBank/DDBJ databases">
        <authorList>
            <person name="Tran Van P."/>
        </authorList>
    </citation>
    <scope>NUCLEOTIDE SEQUENCE</scope>
</reference>